<evidence type="ECO:0000256" key="3">
    <source>
        <dbReference type="SAM" id="MobiDB-lite"/>
    </source>
</evidence>
<comment type="similarity">
    <text evidence="2">Belongs to the FHY3/FAR1 family.</text>
</comment>
<dbReference type="PROSITE" id="PS50966">
    <property type="entry name" value="ZF_SWIM"/>
    <property type="match status" value="1"/>
</dbReference>
<dbReference type="Pfam" id="PF26175">
    <property type="entry name" value="HTH_FAR1"/>
    <property type="match status" value="1"/>
</dbReference>
<name>A0A9Q1K1Z4_9CARY</name>
<keyword evidence="7" id="KW-1185">Reference proteome</keyword>
<feature type="domain" description="SWIM-type" evidence="5">
    <location>
        <begin position="470"/>
        <end position="504"/>
    </location>
</feature>
<dbReference type="OrthoDB" id="1499063at2759"/>
<sequence>MFDLNELPNNEAMMGLFEQDMLDVSTYMIESEDMSALGCGLNNSNQMEMLEGSNGTHPQVEPNFKPFVGQTFLSEEEVLVFYQNFARLHGFSVRKDRIDKKDGKIVRRDFFCHRGGTQPFKEINPTKGQRNRVSYKSNCNAHMCIKLRRFNEIFPEQWHVTTFVAEHNHSLLSPSQTRFLPVNRIISKDDEAKIFLLKDAGLTVRQIIRVLELEKNVVHGELPFLEKDIRNLFTKVRKQLAGNDVVNLLDYFKSCKQEDPKFQYILKQSPKTIITDQDPWVTEAIATELQFTKHAFCIWHITPKFSGWFTSILRNRYPDWCSEFYKLYKLETIEEFESQWDVTVAKFDLQDDKHVKGLYLIKKFWVPAYLRNYFFGGMTTTGRSEYINGFIKRFISSNTTLKDLVKQIDVAVQEIKQRNLHDDMLAIQKINVLKVKSPLENKLLRFLLHSLLKSSERSLLDQFRSHNRNHQVFWDGNIIMCSCKKFEFFEILCRHILRIFLQKDSHKIPSAYLPSRWCLQQYSHELDVLEGKILIDNDPLMAGNDILCTPKSTTKGRPRKKRMKGGKESAKHSRHCSKCKKPGHYANCCPQDKENAIVLDDAPNKKKKAVANDLDLNPIFCVKY</sequence>
<evidence type="ECO:0000259" key="4">
    <source>
        <dbReference type="PROSITE" id="PS50158"/>
    </source>
</evidence>
<gene>
    <name evidence="6" type="ORF">Cgig2_026385</name>
</gene>
<reference evidence="6" key="1">
    <citation type="submission" date="2022-04" db="EMBL/GenBank/DDBJ databases">
        <title>Carnegiea gigantea Genome sequencing and assembly v2.</title>
        <authorList>
            <person name="Copetti D."/>
            <person name="Sanderson M.J."/>
            <person name="Burquez A."/>
            <person name="Wojciechowski M.F."/>
        </authorList>
    </citation>
    <scope>NUCLEOTIDE SEQUENCE</scope>
    <source>
        <strain evidence="6">SGP5-SGP5p</strain>
        <tissue evidence="6">Aerial part</tissue>
    </source>
</reference>
<dbReference type="Pfam" id="PF04434">
    <property type="entry name" value="SWIM"/>
    <property type="match status" value="1"/>
</dbReference>
<dbReference type="SUPFAM" id="SSF57756">
    <property type="entry name" value="Retrovirus zinc finger-like domains"/>
    <property type="match status" value="1"/>
</dbReference>
<evidence type="ECO:0000313" key="7">
    <source>
        <dbReference type="Proteomes" id="UP001153076"/>
    </source>
</evidence>
<dbReference type="GO" id="GO:0008270">
    <property type="term" value="F:zinc ion binding"/>
    <property type="evidence" value="ECO:0007669"/>
    <property type="project" value="UniProtKB-UniRule"/>
</dbReference>
<dbReference type="EMBL" id="JAKOGI010000422">
    <property type="protein sequence ID" value="KAJ8435293.1"/>
    <property type="molecule type" value="Genomic_DNA"/>
</dbReference>
<dbReference type="PANTHER" id="PTHR31669">
    <property type="entry name" value="PROTEIN FAR1-RELATED SEQUENCE 10-RELATED"/>
    <property type="match status" value="1"/>
</dbReference>
<dbReference type="GO" id="GO:0005634">
    <property type="term" value="C:nucleus"/>
    <property type="evidence" value="ECO:0007669"/>
    <property type="project" value="UniProtKB-SubCell"/>
</dbReference>
<feature type="region of interest" description="Disordered" evidence="3">
    <location>
        <begin position="551"/>
        <end position="575"/>
    </location>
</feature>
<keyword evidence="2" id="KW-0539">Nucleus</keyword>
<feature type="compositionally biased region" description="Basic residues" evidence="3">
    <location>
        <begin position="554"/>
        <end position="564"/>
    </location>
</feature>
<keyword evidence="2" id="KW-0479">Metal-binding</keyword>
<keyword evidence="1 2" id="KW-0863">Zinc-finger</keyword>
<protein>
    <recommendedName>
        <fullName evidence="2">Protein FAR1-RELATED SEQUENCE</fullName>
    </recommendedName>
</protein>
<dbReference type="Pfam" id="PF03101">
    <property type="entry name" value="FAR1"/>
    <property type="match status" value="1"/>
</dbReference>
<dbReference type="GO" id="GO:0006355">
    <property type="term" value="P:regulation of DNA-templated transcription"/>
    <property type="evidence" value="ECO:0007669"/>
    <property type="project" value="UniProtKB-UniRule"/>
</dbReference>
<dbReference type="GO" id="GO:0003676">
    <property type="term" value="F:nucleic acid binding"/>
    <property type="evidence" value="ECO:0007669"/>
    <property type="project" value="InterPro"/>
</dbReference>
<comment type="caution">
    <text evidence="6">The sequence shown here is derived from an EMBL/GenBank/DDBJ whole genome shotgun (WGS) entry which is preliminary data.</text>
</comment>
<comment type="subcellular location">
    <subcellularLocation>
        <location evidence="2">Nucleus</location>
    </subcellularLocation>
</comment>
<evidence type="ECO:0000313" key="6">
    <source>
        <dbReference type="EMBL" id="KAJ8435293.1"/>
    </source>
</evidence>
<dbReference type="PANTHER" id="PTHR31669:SF263">
    <property type="entry name" value="PROTEIN FAR1-RELATED SEQUENCE"/>
    <property type="match status" value="1"/>
</dbReference>
<evidence type="ECO:0000256" key="1">
    <source>
        <dbReference type="PROSITE-ProRule" id="PRU00047"/>
    </source>
</evidence>
<dbReference type="InterPro" id="IPR007527">
    <property type="entry name" value="Znf_SWIM"/>
</dbReference>
<dbReference type="InterPro" id="IPR036875">
    <property type="entry name" value="Znf_CCHC_sf"/>
</dbReference>
<dbReference type="Proteomes" id="UP001153076">
    <property type="component" value="Unassembled WGS sequence"/>
</dbReference>
<accession>A0A9Q1K1Z4</accession>
<dbReference type="PROSITE" id="PS50158">
    <property type="entry name" value="ZF_CCHC"/>
    <property type="match status" value="1"/>
</dbReference>
<proteinExistence type="inferred from homology"/>
<organism evidence="6 7">
    <name type="scientific">Carnegiea gigantea</name>
    <dbReference type="NCBI Taxonomy" id="171969"/>
    <lineage>
        <taxon>Eukaryota</taxon>
        <taxon>Viridiplantae</taxon>
        <taxon>Streptophyta</taxon>
        <taxon>Embryophyta</taxon>
        <taxon>Tracheophyta</taxon>
        <taxon>Spermatophyta</taxon>
        <taxon>Magnoliopsida</taxon>
        <taxon>eudicotyledons</taxon>
        <taxon>Gunneridae</taxon>
        <taxon>Pentapetalae</taxon>
        <taxon>Caryophyllales</taxon>
        <taxon>Cactineae</taxon>
        <taxon>Cactaceae</taxon>
        <taxon>Cactoideae</taxon>
        <taxon>Echinocereeae</taxon>
        <taxon>Carnegiea</taxon>
    </lineage>
</organism>
<dbReference type="InterPro" id="IPR001878">
    <property type="entry name" value="Znf_CCHC"/>
</dbReference>
<dbReference type="InterPro" id="IPR058778">
    <property type="entry name" value="HTH_FAR1-11-like"/>
</dbReference>
<comment type="function">
    <text evidence="2">Putative transcription activator involved in regulating light control of development.</text>
</comment>
<dbReference type="InterPro" id="IPR004330">
    <property type="entry name" value="FAR1_DNA_bnd_dom"/>
</dbReference>
<evidence type="ECO:0000259" key="5">
    <source>
        <dbReference type="PROSITE" id="PS50966"/>
    </source>
</evidence>
<dbReference type="InterPro" id="IPR031052">
    <property type="entry name" value="FHY3/FAR1"/>
</dbReference>
<keyword evidence="2" id="KW-0862">Zinc</keyword>
<evidence type="ECO:0000256" key="2">
    <source>
        <dbReference type="RuleBase" id="RU367018"/>
    </source>
</evidence>
<dbReference type="AlphaFoldDB" id="A0A9Q1K1Z4"/>
<feature type="domain" description="CCHC-type" evidence="4">
    <location>
        <begin position="576"/>
        <end position="591"/>
    </location>
</feature>